<evidence type="ECO:0000256" key="2">
    <source>
        <dbReference type="ARBA" id="ARBA00022801"/>
    </source>
</evidence>
<dbReference type="PANTHER" id="PTHR45953:SF1">
    <property type="entry name" value="IDURONATE 2-SULFATASE"/>
    <property type="match status" value="1"/>
</dbReference>
<dbReference type="InterPro" id="IPR017850">
    <property type="entry name" value="Alkaline_phosphatase_core_sf"/>
</dbReference>
<keyword evidence="1" id="KW-0479">Metal-binding</keyword>
<accession>A0ABQ9TGN0</accession>
<keyword evidence="2" id="KW-0378">Hydrolase</keyword>
<reference evidence="3 4" key="1">
    <citation type="submission" date="2023-05" db="EMBL/GenBank/DDBJ databases">
        <title>B98-5 Cell Line De Novo Hybrid Assembly: An Optical Mapping Approach.</title>
        <authorList>
            <person name="Kananen K."/>
            <person name="Auerbach J.A."/>
            <person name="Kautto E."/>
            <person name="Blachly J.S."/>
        </authorList>
    </citation>
    <scope>NUCLEOTIDE SEQUENCE [LARGE SCALE GENOMIC DNA]</scope>
    <source>
        <strain evidence="3">B95-8</strain>
        <tissue evidence="3">Cell line</tissue>
    </source>
</reference>
<evidence type="ECO:0000313" key="3">
    <source>
        <dbReference type="EMBL" id="KAK2083913.1"/>
    </source>
</evidence>
<comment type="caution">
    <text evidence="3">The sequence shown here is derived from an EMBL/GenBank/DDBJ whole genome shotgun (WGS) entry which is preliminary data.</text>
</comment>
<name>A0ABQ9TGN0_SAGOE</name>
<dbReference type="EMBL" id="JASSZA010000023">
    <property type="protein sequence ID" value="KAK2083913.1"/>
    <property type="molecule type" value="Genomic_DNA"/>
</dbReference>
<keyword evidence="4" id="KW-1185">Reference proteome</keyword>
<dbReference type="Proteomes" id="UP001266305">
    <property type="component" value="Unassembled WGS sequence"/>
</dbReference>
<dbReference type="SUPFAM" id="SSF53649">
    <property type="entry name" value="Alkaline phosphatase-like"/>
    <property type="match status" value="1"/>
</dbReference>
<protein>
    <submittedName>
        <fullName evidence="3">Uncharacterized protein</fullName>
    </submittedName>
</protein>
<organism evidence="3 4">
    <name type="scientific">Saguinus oedipus</name>
    <name type="common">Cotton-top tamarin</name>
    <name type="synonym">Oedipomidas oedipus</name>
    <dbReference type="NCBI Taxonomy" id="9490"/>
    <lineage>
        <taxon>Eukaryota</taxon>
        <taxon>Metazoa</taxon>
        <taxon>Chordata</taxon>
        <taxon>Craniata</taxon>
        <taxon>Vertebrata</taxon>
        <taxon>Euteleostomi</taxon>
        <taxon>Mammalia</taxon>
        <taxon>Eutheria</taxon>
        <taxon>Euarchontoglires</taxon>
        <taxon>Primates</taxon>
        <taxon>Haplorrhini</taxon>
        <taxon>Platyrrhini</taxon>
        <taxon>Cebidae</taxon>
        <taxon>Callitrichinae</taxon>
        <taxon>Saguinus</taxon>
    </lineage>
</organism>
<evidence type="ECO:0000313" key="4">
    <source>
        <dbReference type="Proteomes" id="UP001266305"/>
    </source>
</evidence>
<dbReference type="PANTHER" id="PTHR45953">
    <property type="entry name" value="IDURONATE 2-SULFATASE"/>
    <property type="match status" value="1"/>
</dbReference>
<proteinExistence type="predicted"/>
<gene>
    <name evidence="3" type="ORF">P7K49_039149</name>
</gene>
<sequence>MPLRRGQHSLENGGREHLVVHSQESLTSKGALALMCSQQPWPAFSQNGDLPGAQKEGVLLKATHRSTDPASASSVLRSHMSLLTSRRPDTPCLYDFNSYWRVHTGNFSTIPQYFKNNGYVTMSGTCQQT</sequence>
<evidence type="ECO:0000256" key="1">
    <source>
        <dbReference type="ARBA" id="ARBA00022723"/>
    </source>
</evidence>